<feature type="transmembrane region" description="Helical" evidence="5">
    <location>
        <begin position="173"/>
        <end position="193"/>
    </location>
</feature>
<keyword evidence="2 5" id="KW-0812">Transmembrane</keyword>
<dbReference type="InterPro" id="IPR013525">
    <property type="entry name" value="ABC2_TM"/>
</dbReference>
<dbReference type="GO" id="GO:0140359">
    <property type="term" value="F:ABC-type transporter activity"/>
    <property type="evidence" value="ECO:0007669"/>
    <property type="project" value="InterPro"/>
</dbReference>
<evidence type="ECO:0000256" key="1">
    <source>
        <dbReference type="ARBA" id="ARBA00004141"/>
    </source>
</evidence>
<feature type="transmembrane region" description="Helical" evidence="5">
    <location>
        <begin position="231"/>
        <end position="254"/>
    </location>
</feature>
<dbReference type="Pfam" id="PF12698">
    <property type="entry name" value="ABC2_membrane_3"/>
    <property type="match status" value="1"/>
</dbReference>
<dbReference type="EMBL" id="CABL01000001">
    <property type="protein sequence ID" value="CBH74292.1"/>
    <property type="molecule type" value="Genomic_DNA"/>
</dbReference>
<feature type="transmembrane region" description="Helical" evidence="5">
    <location>
        <begin position="363"/>
        <end position="383"/>
    </location>
</feature>
<evidence type="ECO:0000256" key="5">
    <source>
        <dbReference type="SAM" id="Phobius"/>
    </source>
</evidence>
<evidence type="ECO:0000259" key="6">
    <source>
        <dbReference type="Pfam" id="PF12698"/>
    </source>
</evidence>
<keyword evidence="4 5" id="KW-0472">Membrane</keyword>
<proteinExistence type="predicted"/>
<comment type="caution">
    <text evidence="7">The sequence shown here is derived from an EMBL/GenBank/DDBJ whole genome shotgun (WGS) entry which is preliminary data.</text>
</comment>
<accession>E6PCV8</accession>
<evidence type="ECO:0000256" key="4">
    <source>
        <dbReference type="ARBA" id="ARBA00023136"/>
    </source>
</evidence>
<evidence type="ECO:0000256" key="2">
    <source>
        <dbReference type="ARBA" id="ARBA00022692"/>
    </source>
</evidence>
<keyword evidence="3 5" id="KW-1133">Transmembrane helix</keyword>
<feature type="transmembrane region" description="Helical" evidence="5">
    <location>
        <begin position="21"/>
        <end position="42"/>
    </location>
</feature>
<evidence type="ECO:0000313" key="7">
    <source>
        <dbReference type="EMBL" id="CBH74292.1"/>
    </source>
</evidence>
<name>E6PCV8_9ZZZZ</name>
<comment type="subcellular location">
    <subcellularLocation>
        <location evidence="1">Membrane</location>
        <topology evidence="1">Multi-pass membrane protein</topology>
    </subcellularLocation>
</comment>
<sequence>MNDFITVYSGDLMRRIKSRPFIIGLVLGTLAIVALIKLPTMLAPTIVNQGTKILIVADARIAAQARPMLAKTLTVKGVVPAATTINRALLKRFDADSAVSITEVKTGIRVTIFAKNPTSVPSGRVRTALLPLQVQHSTHLTSAQIAAALNANVEVRSLSTKFHSVHQAEAAQGLAMTLVVLLYLLVMVNSQVVMSAVAEEKTSRIAELLVASVDPMVLLAAKVLVGATLSVLQLVVWVGMGIALGSGAGSAGASSAAANPFSLAGLLGNTLSPEVIAAFIVFFILGFLQISTVFAGVASLINRTEDLGSVSGPMIIPMLVGYFIGILAINAPSLPAVIVTSFVPLLSPFVMFARMAVTQVPPWQIGTSIALNVLALWGIAWFAGKLYRVGMMLYGRPPKLGQVWEILRSPS</sequence>
<evidence type="ECO:0000256" key="3">
    <source>
        <dbReference type="ARBA" id="ARBA00022989"/>
    </source>
</evidence>
<gene>
    <name evidence="7" type="ORF">CARN1_2179</name>
</gene>
<dbReference type="GO" id="GO:0016020">
    <property type="term" value="C:membrane"/>
    <property type="evidence" value="ECO:0007669"/>
    <property type="project" value="UniProtKB-SubCell"/>
</dbReference>
<feature type="transmembrane region" description="Helical" evidence="5">
    <location>
        <begin position="307"/>
        <end position="329"/>
    </location>
</feature>
<reference evidence="7" key="1">
    <citation type="submission" date="2009-10" db="EMBL/GenBank/DDBJ databases">
        <title>Diversity of trophic interactions inside an arsenic-rich microbial ecosystem.</title>
        <authorList>
            <person name="Bertin P.N."/>
            <person name="Heinrich-Salmeron A."/>
            <person name="Pelletier E."/>
            <person name="Goulhen-Chollet F."/>
            <person name="Arsene-Ploetze F."/>
            <person name="Gallien S."/>
            <person name="Calteau A."/>
            <person name="Vallenet D."/>
            <person name="Casiot C."/>
            <person name="Chane-Woon-Ming B."/>
            <person name="Giloteaux L."/>
            <person name="Barakat M."/>
            <person name="Bonnefoy V."/>
            <person name="Bruneel O."/>
            <person name="Chandler M."/>
            <person name="Cleiss J."/>
            <person name="Duran R."/>
            <person name="Elbaz-Poulichet F."/>
            <person name="Fonknechten N."/>
            <person name="Lauga B."/>
            <person name="Mornico D."/>
            <person name="Ortet P."/>
            <person name="Schaeffer C."/>
            <person name="Siguier P."/>
            <person name="Alexander Thil Smith A."/>
            <person name="Van Dorsselaer A."/>
            <person name="Weissenbach J."/>
            <person name="Medigue C."/>
            <person name="Le Paslier D."/>
        </authorList>
    </citation>
    <scope>NUCLEOTIDE SEQUENCE</scope>
</reference>
<protein>
    <recommendedName>
        <fullName evidence="6">ABC-2 type transporter transmembrane domain-containing protein</fullName>
    </recommendedName>
</protein>
<dbReference type="AlphaFoldDB" id="E6PCV8"/>
<feature type="transmembrane region" description="Helical" evidence="5">
    <location>
        <begin position="275"/>
        <end position="301"/>
    </location>
</feature>
<organism evidence="7">
    <name type="scientific">mine drainage metagenome</name>
    <dbReference type="NCBI Taxonomy" id="410659"/>
    <lineage>
        <taxon>unclassified sequences</taxon>
        <taxon>metagenomes</taxon>
        <taxon>ecological metagenomes</taxon>
    </lineage>
</organism>
<feature type="domain" description="ABC-2 type transporter transmembrane" evidence="6">
    <location>
        <begin position="21"/>
        <end position="382"/>
    </location>
</feature>